<evidence type="ECO:0000313" key="7">
    <source>
        <dbReference type="Proteomes" id="UP000295705"/>
    </source>
</evidence>
<evidence type="ECO:0000259" key="5">
    <source>
        <dbReference type="PROSITE" id="PS50977"/>
    </source>
</evidence>
<keyword evidence="2 4" id="KW-0238">DNA-binding</keyword>
<comment type="caution">
    <text evidence="6">The sequence shown here is derived from an EMBL/GenBank/DDBJ whole genome shotgun (WGS) entry which is preliminary data.</text>
</comment>
<dbReference type="AlphaFoldDB" id="A0A4R6VQL9"/>
<dbReference type="InterPro" id="IPR036271">
    <property type="entry name" value="Tet_transcr_reg_TetR-rel_C_sf"/>
</dbReference>
<reference evidence="6 7" key="1">
    <citation type="submission" date="2019-03" db="EMBL/GenBank/DDBJ databases">
        <title>Genomic Encyclopedia of Type Strains, Phase IV (KMG-IV): sequencing the most valuable type-strain genomes for metagenomic binning, comparative biology and taxonomic classification.</title>
        <authorList>
            <person name="Goeker M."/>
        </authorList>
    </citation>
    <scope>NUCLEOTIDE SEQUENCE [LARGE SCALE GENOMIC DNA]</scope>
    <source>
        <strain evidence="6 7">DSM 45775</strain>
    </source>
</reference>
<proteinExistence type="predicted"/>
<dbReference type="SUPFAM" id="SSF46689">
    <property type="entry name" value="Homeodomain-like"/>
    <property type="match status" value="1"/>
</dbReference>
<name>A0A4R6VQL9_9PSEU</name>
<keyword evidence="7" id="KW-1185">Reference proteome</keyword>
<accession>A0A4R6VQL9</accession>
<dbReference type="PANTHER" id="PTHR30055:SF234">
    <property type="entry name" value="HTH-TYPE TRANSCRIPTIONAL REGULATOR BETI"/>
    <property type="match status" value="1"/>
</dbReference>
<keyword evidence="3" id="KW-0804">Transcription</keyword>
<dbReference type="GO" id="GO:0003700">
    <property type="term" value="F:DNA-binding transcription factor activity"/>
    <property type="evidence" value="ECO:0007669"/>
    <property type="project" value="TreeGrafter"/>
</dbReference>
<feature type="DNA-binding region" description="H-T-H motif" evidence="4">
    <location>
        <begin position="32"/>
        <end position="51"/>
    </location>
</feature>
<dbReference type="SUPFAM" id="SSF48498">
    <property type="entry name" value="Tetracyclin repressor-like, C-terminal domain"/>
    <property type="match status" value="1"/>
</dbReference>
<protein>
    <submittedName>
        <fullName evidence="6">TetR family transcriptional regulator</fullName>
    </submittedName>
</protein>
<dbReference type="GO" id="GO:0000976">
    <property type="term" value="F:transcription cis-regulatory region binding"/>
    <property type="evidence" value="ECO:0007669"/>
    <property type="project" value="TreeGrafter"/>
</dbReference>
<evidence type="ECO:0000313" key="6">
    <source>
        <dbReference type="EMBL" id="TDQ64804.1"/>
    </source>
</evidence>
<evidence type="ECO:0000256" key="4">
    <source>
        <dbReference type="PROSITE-ProRule" id="PRU00335"/>
    </source>
</evidence>
<gene>
    <name evidence="6" type="ORF">EV188_10151</name>
</gene>
<dbReference type="InterPro" id="IPR050109">
    <property type="entry name" value="HTH-type_TetR-like_transc_reg"/>
</dbReference>
<dbReference type="PANTHER" id="PTHR30055">
    <property type="entry name" value="HTH-TYPE TRANSCRIPTIONAL REGULATOR RUTR"/>
    <property type="match status" value="1"/>
</dbReference>
<dbReference type="Gene3D" id="1.10.357.10">
    <property type="entry name" value="Tetracycline Repressor, domain 2"/>
    <property type="match status" value="1"/>
</dbReference>
<dbReference type="Proteomes" id="UP000295705">
    <property type="component" value="Unassembled WGS sequence"/>
</dbReference>
<organism evidence="6 7">
    <name type="scientific">Actinomycetospora succinea</name>
    <dbReference type="NCBI Taxonomy" id="663603"/>
    <lineage>
        <taxon>Bacteria</taxon>
        <taxon>Bacillati</taxon>
        <taxon>Actinomycetota</taxon>
        <taxon>Actinomycetes</taxon>
        <taxon>Pseudonocardiales</taxon>
        <taxon>Pseudonocardiaceae</taxon>
        <taxon>Actinomycetospora</taxon>
    </lineage>
</organism>
<sequence>MTGVTQQAKSSKDRILEAAVAMTGENLGAGLSVRAVAARAGVSTGSLRHHFPTQRALQEAVLTAIYDLVIPDDHVIHDTSLPARDRLIACLRLVLAPAAPGKPSREAWSTVYERFIAPEPTEELRATYLATAREGLRRVEYWLSVLVEEGALAAGDNTRRARFLNTVVGGLSVERAMPGEASVLEAETEVLGMAVDAVLASREPGE</sequence>
<evidence type="ECO:0000256" key="2">
    <source>
        <dbReference type="ARBA" id="ARBA00023125"/>
    </source>
</evidence>
<dbReference type="InterPro" id="IPR009057">
    <property type="entry name" value="Homeodomain-like_sf"/>
</dbReference>
<feature type="domain" description="HTH tetR-type" evidence="5">
    <location>
        <begin position="9"/>
        <end position="69"/>
    </location>
</feature>
<dbReference type="Pfam" id="PF00440">
    <property type="entry name" value="TetR_N"/>
    <property type="match status" value="1"/>
</dbReference>
<evidence type="ECO:0000256" key="3">
    <source>
        <dbReference type="ARBA" id="ARBA00023163"/>
    </source>
</evidence>
<dbReference type="InterPro" id="IPR001647">
    <property type="entry name" value="HTH_TetR"/>
</dbReference>
<keyword evidence="1" id="KW-0805">Transcription regulation</keyword>
<dbReference type="EMBL" id="SNYO01000001">
    <property type="protein sequence ID" value="TDQ64804.1"/>
    <property type="molecule type" value="Genomic_DNA"/>
</dbReference>
<evidence type="ECO:0000256" key="1">
    <source>
        <dbReference type="ARBA" id="ARBA00023015"/>
    </source>
</evidence>
<dbReference type="PROSITE" id="PS50977">
    <property type="entry name" value="HTH_TETR_2"/>
    <property type="match status" value="1"/>
</dbReference>